<dbReference type="AlphaFoldDB" id="A0A917FPA9"/>
<dbReference type="PANTHER" id="PTHR13847:SF201">
    <property type="entry name" value="PUTATIBE OXIDOREDUCTASE"/>
    <property type="match status" value="1"/>
</dbReference>
<name>A0A917FPA9_9BACL</name>
<dbReference type="Gene3D" id="3.30.9.10">
    <property type="entry name" value="D-Amino Acid Oxidase, subunit A, domain 2"/>
    <property type="match status" value="1"/>
</dbReference>
<dbReference type="RefSeq" id="WP_373289305.1">
    <property type="nucleotide sequence ID" value="NZ_BMGR01000003.1"/>
</dbReference>
<protein>
    <submittedName>
        <fullName evidence="2">Oxidoreductase</fullName>
    </submittedName>
</protein>
<feature type="domain" description="FAD dependent oxidoreductase" evidence="1">
    <location>
        <begin position="31"/>
        <end position="384"/>
    </location>
</feature>
<accession>A0A917FPA9</accession>
<organism evidence="2 3">
    <name type="scientific">Paenibacillus abyssi</name>
    <dbReference type="NCBI Taxonomy" id="1340531"/>
    <lineage>
        <taxon>Bacteria</taxon>
        <taxon>Bacillati</taxon>
        <taxon>Bacillota</taxon>
        <taxon>Bacilli</taxon>
        <taxon>Bacillales</taxon>
        <taxon>Paenibacillaceae</taxon>
        <taxon>Paenibacillus</taxon>
    </lineage>
</organism>
<evidence type="ECO:0000313" key="2">
    <source>
        <dbReference type="EMBL" id="GGF95632.1"/>
    </source>
</evidence>
<dbReference type="EMBL" id="BMGR01000003">
    <property type="protein sequence ID" value="GGF95632.1"/>
    <property type="molecule type" value="Genomic_DNA"/>
</dbReference>
<dbReference type="Proteomes" id="UP000644756">
    <property type="component" value="Unassembled WGS sequence"/>
</dbReference>
<comment type="caution">
    <text evidence="2">The sequence shown here is derived from an EMBL/GenBank/DDBJ whole genome shotgun (WGS) entry which is preliminary data.</text>
</comment>
<reference evidence="2" key="1">
    <citation type="journal article" date="2014" name="Int. J. Syst. Evol. Microbiol.">
        <title>Complete genome sequence of Corynebacterium casei LMG S-19264T (=DSM 44701T), isolated from a smear-ripened cheese.</title>
        <authorList>
            <consortium name="US DOE Joint Genome Institute (JGI-PGF)"/>
            <person name="Walter F."/>
            <person name="Albersmeier A."/>
            <person name="Kalinowski J."/>
            <person name="Ruckert C."/>
        </authorList>
    </citation>
    <scope>NUCLEOTIDE SEQUENCE</scope>
    <source>
        <strain evidence="2">CGMCC 1.12987</strain>
    </source>
</reference>
<sequence length="407" mass="45578">MGLFTGNLYWPTTMDTNAPFPALKQNLRKQVAIIGGGMSGSICSYVLTNCGFATVMLEREHVAGGSTSANTGLLQFSNDIMLHELMKQIGHHQAIRFYTACREAVLQIGNIAMNLARDTGFHKRSSLYYASTEQHLPKLEKEFHTLRLQGFDVEFWTADDISARFPFWKPGAIVTHGDAEINPYRFVRSVTEAAVQSGLEVYENTEVVLHDTRDGIHRLETADGCVIEADYIVYAIGYEPDELRGKLIKASLNRSFVAVTAPQSTLTPWYGNYLIWETARPYLYMRTTPDGRAVIGGLDENKRDPILSESARDHRIDILLKRITDHFPMFDASIEYAWSATFGESRDNLPFIGEDPLWPGVYYCLGYGGNGTVYSMLAANLIRDAIRGDKNPIADIVKLDRPSLINS</sequence>
<dbReference type="InterPro" id="IPR006076">
    <property type="entry name" value="FAD-dep_OxRdtase"/>
</dbReference>
<gene>
    <name evidence="2" type="ORF">GCM10010916_11150</name>
</gene>
<evidence type="ECO:0000259" key="1">
    <source>
        <dbReference type="Pfam" id="PF01266"/>
    </source>
</evidence>
<dbReference type="GO" id="GO:0005737">
    <property type="term" value="C:cytoplasm"/>
    <property type="evidence" value="ECO:0007669"/>
    <property type="project" value="TreeGrafter"/>
</dbReference>
<dbReference type="Pfam" id="PF01266">
    <property type="entry name" value="DAO"/>
    <property type="match status" value="1"/>
</dbReference>
<dbReference type="PANTHER" id="PTHR13847">
    <property type="entry name" value="SARCOSINE DEHYDROGENASE-RELATED"/>
    <property type="match status" value="1"/>
</dbReference>
<evidence type="ECO:0000313" key="3">
    <source>
        <dbReference type="Proteomes" id="UP000644756"/>
    </source>
</evidence>
<reference evidence="2" key="2">
    <citation type="submission" date="2020-09" db="EMBL/GenBank/DDBJ databases">
        <authorList>
            <person name="Sun Q."/>
            <person name="Zhou Y."/>
        </authorList>
    </citation>
    <scope>NUCLEOTIDE SEQUENCE</scope>
    <source>
        <strain evidence="2">CGMCC 1.12987</strain>
    </source>
</reference>
<dbReference type="InterPro" id="IPR036188">
    <property type="entry name" value="FAD/NAD-bd_sf"/>
</dbReference>
<dbReference type="Gene3D" id="3.50.50.60">
    <property type="entry name" value="FAD/NAD(P)-binding domain"/>
    <property type="match status" value="1"/>
</dbReference>
<proteinExistence type="predicted"/>
<dbReference type="SUPFAM" id="SSF51905">
    <property type="entry name" value="FAD/NAD(P)-binding domain"/>
    <property type="match status" value="1"/>
</dbReference>
<keyword evidence="3" id="KW-1185">Reference proteome</keyword>